<feature type="transmembrane region" description="Helical" evidence="6">
    <location>
        <begin position="729"/>
        <end position="748"/>
    </location>
</feature>
<dbReference type="SUPFAM" id="SSF82866">
    <property type="entry name" value="Multidrug efflux transporter AcrB transmembrane domain"/>
    <property type="match status" value="2"/>
</dbReference>
<sequence length="780" mass="84748">MRSKTDADSRFSAISRLLVWFLLVLCIGAAAISQWSSLKLSSDIFSLLPAADQRPVVQAAVARQKERLNNRVIFMASGVTAEDAVKHAKSIEKDLLASDLFTEVERAIKLGDQASVYQKLSPYRFLLMTPADQDALTLSPAEYIQQGLQVIYSPLGLERLATLQQDPLHTFGDYLASLSPDQLSLFDETPIVKDKDTGTYFALITTDASGKATGMGYYRQLLGVYSNIKTTASQQKKTVLAAGLPLYTAFGAQSAESEISTVGTISILTIVLLVFVTFRSARPLFLTLTSIGFGVSCGFTASMALFSEIHLLTLVFGSSLIGISVDYAFHYFCAFFEKQDRSALQRLAEIFPGITLGMATSVFAFSGLYFSPFPGLQQIAVFSAAGLLGAWATVVLLFPFCFHGCIFKHAMPLNGITHRLTVDWPAIFFRRPGVLVGAAAVFILLGSIQNRVDDDIRHFQDVPSELKQQEDRIKSLLGAQTDSRFFLVTGQTPDDVAQNESHLRKHIETQIHEKQLAGMHSLTDYYPITQEQKSNYKLYQTLFDTAVISGFLAQLGMAETEQQGILSAFKEAPQKLDVGTFVAAMPEHIAGYWLGCKPECASMVTLSGISGQSGVESLKSLADGNHILWVDQVADYSALLKHYRQQTGQFLVVIVTLILVILSLVVGIKSAIAILMTPVTAIMLTLAALGYGDAPITLFNVFALLLILGISLDYAIFYHLSSGHKHSTALAVLLSLITTLLAFGMLGVSDTSVISAFGITLTLGVISAAIIAPLTPSRSQ</sequence>
<feature type="transmembrane region" description="Helical" evidence="6">
    <location>
        <begin position="698"/>
        <end position="717"/>
    </location>
</feature>
<name>A0A5S9QD82_9GAMM</name>
<feature type="transmembrane region" description="Helical" evidence="6">
    <location>
        <begin position="754"/>
        <end position="774"/>
    </location>
</feature>
<gene>
    <name evidence="8" type="ORF">DPBNPPHM_01926</name>
</gene>
<proteinExistence type="predicted"/>
<evidence type="ECO:0000256" key="1">
    <source>
        <dbReference type="ARBA" id="ARBA00004651"/>
    </source>
</evidence>
<dbReference type="Proteomes" id="UP000434580">
    <property type="component" value="Unassembled WGS sequence"/>
</dbReference>
<organism evidence="8 9">
    <name type="scientific">BD1-7 clade bacterium</name>
    <dbReference type="NCBI Taxonomy" id="2029982"/>
    <lineage>
        <taxon>Bacteria</taxon>
        <taxon>Pseudomonadati</taxon>
        <taxon>Pseudomonadota</taxon>
        <taxon>Gammaproteobacteria</taxon>
        <taxon>Cellvibrionales</taxon>
        <taxon>Spongiibacteraceae</taxon>
        <taxon>BD1-7 clade</taxon>
    </lineage>
</organism>
<keyword evidence="2" id="KW-1003">Cell membrane</keyword>
<feature type="transmembrane region" description="Helical" evidence="6">
    <location>
        <begin position="382"/>
        <end position="407"/>
    </location>
</feature>
<keyword evidence="3 6" id="KW-0812">Transmembrane</keyword>
<feature type="transmembrane region" description="Helical" evidence="6">
    <location>
        <begin position="259"/>
        <end position="278"/>
    </location>
</feature>
<comment type="subcellular location">
    <subcellularLocation>
        <location evidence="1">Cell membrane</location>
        <topology evidence="1">Multi-pass membrane protein</topology>
    </subcellularLocation>
</comment>
<dbReference type="Pfam" id="PF03176">
    <property type="entry name" value="MMPL"/>
    <property type="match status" value="1"/>
</dbReference>
<protein>
    <recommendedName>
        <fullName evidence="7">Membrane transport protein MMPL domain-containing protein</fullName>
    </recommendedName>
</protein>
<evidence type="ECO:0000256" key="4">
    <source>
        <dbReference type="ARBA" id="ARBA00022989"/>
    </source>
</evidence>
<evidence type="ECO:0000313" key="9">
    <source>
        <dbReference type="Proteomes" id="UP000434580"/>
    </source>
</evidence>
<dbReference type="InterPro" id="IPR004869">
    <property type="entry name" value="MMPL_dom"/>
</dbReference>
<reference evidence="8 9" key="1">
    <citation type="submission" date="2019-11" db="EMBL/GenBank/DDBJ databases">
        <authorList>
            <person name="Holert J."/>
        </authorList>
    </citation>
    <scope>NUCLEOTIDE SEQUENCE [LARGE SCALE GENOMIC DNA]</scope>
    <source>
        <strain evidence="8">BC5_2</strain>
    </source>
</reference>
<evidence type="ECO:0000256" key="6">
    <source>
        <dbReference type="SAM" id="Phobius"/>
    </source>
</evidence>
<evidence type="ECO:0000259" key="7">
    <source>
        <dbReference type="Pfam" id="PF03176"/>
    </source>
</evidence>
<dbReference type="GO" id="GO:0005886">
    <property type="term" value="C:plasma membrane"/>
    <property type="evidence" value="ECO:0007669"/>
    <property type="project" value="UniProtKB-SubCell"/>
</dbReference>
<keyword evidence="5 6" id="KW-0472">Membrane</keyword>
<dbReference type="PANTHER" id="PTHR33406:SF13">
    <property type="entry name" value="MEMBRANE PROTEIN YDFJ"/>
    <property type="match status" value="1"/>
</dbReference>
<dbReference type="PANTHER" id="PTHR33406">
    <property type="entry name" value="MEMBRANE PROTEIN MJ1562-RELATED"/>
    <property type="match status" value="1"/>
</dbReference>
<feature type="transmembrane region" description="Helical" evidence="6">
    <location>
        <begin position="673"/>
        <end position="692"/>
    </location>
</feature>
<evidence type="ECO:0000256" key="5">
    <source>
        <dbReference type="ARBA" id="ARBA00023136"/>
    </source>
</evidence>
<feature type="transmembrane region" description="Helical" evidence="6">
    <location>
        <begin position="311"/>
        <end position="329"/>
    </location>
</feature>
<evidence type="ECO:0000256" key="2">
    <source>
        <dbReference type="ARBA" id="ARBA00022475"/>
    </source>
</evidence>
<dbReference type="OrthoDB" id="9780358at2"/>
<evidence type="ECO:0000256" key="3">
    <source>
        <dbReference type="ARBA" id="ARBA00022692"/>
    </source>
</evidence>
<feature type="transmembrane region" description="Helical" evidence="6">
    <location>
        <begin position="350"/>
        <end position="370"/>
    </location>
</feature>
<feature type="transmembrane region" description="Helical" evidence="6">
    <location>
        <begin position="285"/>
        <end position="305"/>
    </location>
</feature>
<dbReference type="EMBL" id="CACSII010000018">
    <property type="protein sequence ID" value="CAA0115387.1"/>
    <property type="molecule type" value="Genomic_DNA"/>
</dbReference>
<feature type="transmembrane region" description="Helical" evidence="6">
    <location>
        <begin position="428"/>
        <end position="448"/>
    </location>
</feature>
<evidence type="ECO:0000313" key="8">
    <source>
        <dbReference type="EMBL" id="CAA0115387.1"/>
    </source>
</evidence>
<dbReference type="AlphaFoldDB" id="A0A5S9QD82"/>
<dbReference type="Gene3D" id="1.20.1640.10">
    <property type="entry name" value="Multidrug efflux transporter AcrB transmembrane domain"/>
    <property type="match status" value="2"/>
</dbReference>
<accession>A0A5S9QD82</accession>
<dbReference type="InterPro" id="IPR050545">
    <property type="entry name" value="Mycobact_MmpL"/>
</dbReference>
<feature type="transmembrane region" description="Helical" evidence="6">
    <location>
        <begin position="648"/>
        <end position="666"/>
    </location>
</feature>
<feature type="domain" description="Membrane transport protein MMPL" evidence="7">
    <location>
        <begin position="225"/>
        <end position="399"/>
    </location>
</feature>
<keyword evidence="4 6" id="KW-1133">Transmembrane helix</keyword>